<dbReference type="InterPro" id="IPR001576">
    <property type="entry name" value="Phosphoglycerate_kinase"/>
</dbReference>
<keyword evidence="10" id="KW-0460">Magnesium</keyword>
<dbReference type="InterPro" id="IPR036043">
    <property type="entry name" value="Phosphoglycerate_kinase_sf"/>
</dbReference>
<evidence type="ECO:0000256" key="1">
    <source>
        <dbReference type="ARBA" id="ARBA00000642"/>
    </source>
</evidence>
<dbReference type="CDD" id="cd00318">
    <property type="entry name" value="Phosphoglycerate_kinase"/>
    <property type="match status" value="1"/>
</dbReference>
<evidence type="ECO:0000256" key="13">
    <source>
        <dbReference type="SAM" id="MobiDB-lite"/>
    </source>
</evidence>
<feature type="region of interest" description="Disordered" evidence="13">
    <location>
        <begin position="22"/>
        <end position="49"/>
    </location>
</feature>
<reference evidence="14" key="1">
    <citation type="submission" date="2024-02" db="EMBL/GenBank/DDBJ databases">
        <authorList>
            <consortium name="ELIXIR-Norway"/>
            <consortium name="Elixir Norway"/>
        </authorList>
    </citation>
    <scope>NUCLEOTIDE SEQUENCE</scope>
</reference>
<dbReference type="PRINTS" id="PR00477">
    <property type="entry name" value="PHGLYCKINASE"/>
</dbReference>
<evidence type="ECO:0000256" key="4">
    <source>
        <dbReference type="ARBA" id="ARBA00008982"/>
    </source>
</evidence>
<proteinExistence type="inferred from homology"/>
<evidence type="ECO:0000256" key="3">
    <source>
        <dbReference type="ARBA" id="ARBA00005215"/>
    </source>
</evidence>
<comment type="similarity">
    <text evidence="4 11">Belongs to the phosphoglycerate kinase family.</text>
</comment>
<evidence type="ECO:0000313" key="15">
    <source>
        <dbReference type="Proteomes" id="UP001497512"/>
    </source>
</evidence>
<comment type="subunit">
    <text evidence="12">Monomer.</text>
</comment>
<organism evidence="14 15">
    <name type="scientific">Sphagnum troendelagicum</name>
    <dbReference type="NCBI Taxonomy" id="128251"/>
    <lineage>
        <taxon>Eukaryota</taxon>
        <taxon>Viridiplantae</taxon>
        <taxon>Streptophyta</taxon>
        <taxon>Embryophyta</taxon>
        <taxon>Bryophyta</taxon>
        <taxon>Sphagnophytina</taxon>
        <taxon>Sphagnopsida</taxon>
        <taxon>Sphagnales</taxon>
        <taxon>Sphagnaceae</taxon>
        <taxon>Sphagnum</taxon>
    </lineage>
</organism>
<dbReference type="Gene3D" id="3.40.50.1260">
    <property type="entry name" value="Phosphoglycerate kinase, N-terminal domain"/>
    <property type="match status" value="2"/>
</dbReference>
<dbReference type="PANTHER" id="PTHR11406">
    <property type="entry name" value="PHOSPHOGLYCERATE KINASE"/>
    <property type="match status" value="1"/>
</dbReference>
<keyword evidence="15" id="KW-1185">Reference proteome</keyword>
<accession>A0ABP0USX5</accession>
<evidence type="ECO:0000256" key="6">
    <source>
        <dbReference type="ARBA" id="ARBA00022679"/>
    </source>
</evidence>
<keyword evidence="6 11" id="KW-0808">Transferase</keyword>
<dbReference type="Pfam" id="PF00162">
    <property type="entry name" value="PGK"/>
    <property type="match status" value="1"/>
</dbReference>
<dbReference type="EMBL" id="OZ019898">
    <property type="protein sequence ID" value="CAK9228828.1"/>
    <property type="molecule type" value="Genomic_DNA"/>
</dbReference>
<comment type="catalytic activity">
    <reaction evidence="1 11">
        <text>(2R)-3-phosphoglycerate + ATP = (2R)-3-phospho-glyceroyl phosphate + ADP</text>
        <dbReference type="Rhea" id="RHEA:14801"/>
        <dbReference type="ChEBI" id="CHEBI:30616"/>
        <dbReference type="ChEBI" id="CHEBI:57604"/>
        <dbReference type="ChEBI" id="CHEBI:58272"/>
        <dbReference type="ChEBI" id="CHEBI:456216"/>
        <dbReference type="EC" id="2.7.2.3"/>
    </reaction>
</comment>
<sequence>METSLVMAAVAGTGVVIPRVRSHSVQQQPQQQQRSVVSSSSSSSSSVFLGRRRRRGCGISRVGVVTEVGGGYRRRSSFGKLRVLRPVAEAPSVGKVDHLSPTQLLPGDEDGASDIQRLATKGADRKKSLNDVDEKDLKDKTVFVRCDLNVPLDENCRITDDTRIRASLPTIQFLVKIGARVVLASHLGRPKKGPEAKFSLKPVAERLTELLGQKVELAPDCIGPDVEAKIGALKGGEVLLLENVRFHKEEEKNDIEFSKQLAKGIDCFVNDAFGTAHRAHASTAGIADYVSIRVAGFLLEKELAYLSSVIQRPKKPFVAIVGGSKISSKITVIESLMSVCDKVILGGGMVFTFFKAQGYSVGSSLVEDDKLDLATRLAEIAKEKGVDLILPKDVICADKFAPDANTQTCSSTSIPDGWMGLDIGPEAVKQYEDALKGSKTVLWNGPMGVFEFEKFDKGTYAIANAMAALTKEGCVTIIGGGDSVAAVEKAGLAEAMSHVSTGGGASLELLEGKVLPGVAVLDDVRIHA</sequence>
<evidence type="ECO:0000256" key="8">
    <source>
        <dbReference type="ARBA" id="ARBA00022777"/>
    </source>
</evidence>
<evidence type="ECO:0000256" key="12">
    <source>
        <dbReference type="RuleBase" id="RU000696"/>
    </source>
</evidence>
<protein>
    <recommendedName>
        <fullName evidence="5 11">Phosphoglycerate kinase</fullName>
        <ecNumber evidence="5 11">2.7.2.3</ecNumber>
    </recommendedName>
</protein>
<dbReference type="PROSITE" id="PS00111">
    <property type="entry name" value="PGLYCERATE_KINASE"/>
    <property type="match status" value="1"/>
</dbReference>
<keyword evidence="7" id="KW-0547">Nucleotide-binding</keyword>
<keyword evidence="9" id="KW-0067">ATP-binding</keyword>
<evidence type="ECO:0000256" key="2">
    <source>
        <dbReference type="ARBA" id="ARBA00001946"/>
    </source>
</evidence>
<comment type="pathway">
    <text evidence="3">Carbohydrate biosynthesis; Calvin cycle.</text>
</comment>
<keyword evidence="8 11" id="KW-0418">Kinase</keyword>
<feature type="compositionally biased region" description="Low complexity" evidence="13">
    <location>
        <begin position="23"/>
        <end position="49"/>
    </location>
</feature>
<name>A0ABP0USX5_9BRYO</name>
<evidence type="ECO:0000256" key="5">
    <source>
        <dbReference type="ARBA" id="ARBA00013061"/>
    </source>
</evidence>
<dbReference type="EC" id="2.7.2.3" evidence="5 11"/>
<evidence type="ECO:0000256" key="11">
    <source>
        <dbReference type="RuleBase" id="RU000532"/>
    </source>
</evidence>
<evidence type="ECO:0000256" key="9">
    <source>
        <dbReference type="ARBA" id="ARBA00022840"/>
    </source>
</evidence>
<evidence type="ECO:0000256" key="10">
    <source>
        <dbReference type="ARBA" id="ARBA00022842"/>
    </source>
</evidence>
<dbReference type="InterPro" id="IPR015911">
    <property type="entry name" value="Phosphoglycerate_kinase_CS"/>
</dbReference>
<dbReference type="HAMAP" id="MF_00145">
    <property type="entry name" value="Phosphoglyc_kinase"/>
    <property type="match status" value="1"/>
</dbReference>
<evidence type="ECO:0000256" key="7">
    <source>
        <dbReference type="ARBA" id="ARBA00022741"/>
    </source>
</evidence>
<comment type="cofactor">
    <cofactor evidence="2">
        <name>Mg(2+)</name>
        <dbReference type="ChEBI" id="CHEBI:18420"/>
    </cofactor>
</comment>
<dbReference type="InterPro" id="IPR015824">
    <property type="entry name" value="Phosphoglycerate_kinase_N"/>
</dbReference>
<dbReference type="SUPFAM" id="SSF53748">
    <property type="entry name" value="Phosphoglycerate kinase"/>
    <property type="match status" value="1"/>
</dbReference>
<gene>
    <name evidence="14" type="ORF">CSSPTR1EN2_LOCUS19428</name>
</gene>
<dbReference type="Proteomes" id="UP001497512">
    <property type="component" value="Chromosome 6"/>
</dbReference>
<feature type="region of interest" description="Disordered" evidence="13">
    <location>
        <begin position="92"/>
        <end position="112"/>
    </location>
</feature>
<evidence type="ECO:0000313" key="14">
    <source>
        <dbReference type="EMBL" id="CAK9228828.1"/>
    </source>
</evidence>
<dbReference type="PANTHER" id="PTHR11406:SF23">
    <property type="entry name" value="PHOSPHOGLYCERATE KINASE 1, CHLOROPLASTIC-RELATED"/>
    <property type="match status" value="1"/>
</dbReference>